<gene>
    <name evidence="10" type="ORF">SAMN04488516_10166</name>
</gene>
<dbReference type="GO" id="GO:0032993">
    <property type="term" value="C:protein-DNA complex"/>
    <property type="evidence" value="ECO:0007669"/>
    <property type="project" value="TreeGrafter"/>
</dbReference>
<keyword evidence="2" id="KW-0902">Two-component regulatory system</keyword>
<proteinExistence type="predicted"/>
<evidence type="ECO:0000256" key="1">
    <source>
        <dbReference type="ARBA" id="ARBA00022553"/>
    </source>
</evidence>
<dbReference type="InterPro" id="IPR001867">
    <property type="entry name" value="OmpR/PhoB-type_DNA-bd"/>
</dbReference>
<feature type="DNA-binding region" description="OmpR/PhoB-type" evidence="7">
    <location>
        <begin position="128"/>
        <end position="221"/>
    </location>
</feature>
<dbReference type="SMART" id="SM00448">
    <property type="entry name" value="REC"/>
    <property type="match status" value="1"/>
</dbReference>
<evidence type="ECO:0000256" key="3">
    <source>
        <dbReference type="ARBA" id="ARBA00023015"/>
    </source>
</evidence>
<dbReference type="SMART" id="SM00862">
    <property type="entry name" value="Trans_reg_C"/>
    <property type="match status" value="1"/>
</dbReference>
<dbReference type="CDD" id="cd00383">
    <property type="entry name" value="trans_reg_C"/>
    <property type="match status" value="1"/>
</dbReference>
<keyword evidence="1 6" id="KW-0597">Phosphoprotein</keyword>
<sequence>MQSKKTLLLIEDDEYLGLAVKKYLESKHYIVKWFKDGRNIDKINLKDINLVILDLMLPYVSGEKILSILKDSFYDLPIIILTAKNEISSKKECFDKGADDYLTKPFEILELELRIKSLLKRFSKSQVQGKKVWIDDICVDLESGQIFKQNKEIKISKKCWEILKILCLKRGELVSKEEIMKLVWDNVIVGEDTLRTYIKNLRKILPSNSIETYKGRGYKLK</sequence>
<dbReference type="RefSeq" id="WP_092061633.1">
    <property type="nucleotide sequence ID" value="NZ_FNIN01000001.1"/>
</dbReference>
<evidence type="ECO:0000256" key="7">
    <source>
        <dbReference type="PROSITE-ProRule" id="PRU01091"/>
    </source>
</evidence>
<dbReference type="GO" id="GO:0000156">
    <property type="term" value="F:phosphorelay response regulator activity"/>
    <property type="evidence" value="ECO:0007669"/>
    <property type="project" value="TreeGrafter"/>
</dbReference>
<keyword evidence="11" id="KW-1185">Reference proteome</keyword>
<accession>A0A1G9ZJT9</accession>
<feature type="modified residue" description="4-aspartylphosphate" evidence="6">
    <location>
        <position position="54"/>
    </location>
</feature>
<dbReference type="Pfam" id="PF00072">
    <property type="entry name" value="Response_reg"/>
    <property type="match status" value="1"/>
</dbReference>
<evidence type="ECO:0000256" key="2">
    <source>
        <dbReference type="ARBA" id="ARBA00023012"/>
    </source>
</evidence>
<protein>
    <submittedName>
        <fullName evidence="10">DNA-binding response regulator, OmpR family, contains REC and winged-helix (WHTH) domain</fullName>
    </submittedName>
</protein>
<dbReference type="Gene3D" id="3.40.50.2300">
    <property type="match status" value="1"/>
</dbReference>
<dbReference type="PANTHER" id="PTHR48111:SF22">
    <property type="entry name" value="REGULATOR OF RPOS"/>
    <property type="match status" value="1"/>
</dbReference>
<dbReference type="EMBL" id="FNIN01000001">
    <property type="protein sequence ID" value="SDN21762.1"/>
    <property type="molecule type" value="Genomic_DNA"/>
</dbReference>
<evidence type="ECO:0000313" key="10">
    <source>
        <dbReference type="EMBL" id="SDN21762.1"/>
    </source>
</evidence>
<dbReference type="InterPro" id="IPR036388">
    <property type="entry name" value="WH-like_DNA-bd_sf"/>
</dbReference>
<dbReference type="Pfam" id="PF00486">
    <property type="entry name" value="Trans_reg_C"/>
    <property type="match status" value="1"/>
</dbReference>
<dbReference type="OrthoDB" id="368799at2"/>
<evidence type="ECO:0000313" key="11">
    <source>
        <dbReference type="Proteomes" id="UP000199602"/>
    </source>
</evidence>
<dbReference type="Proteomes" id="UP000199602">
    <property type="component" value="Unassembled WGS sequence"/>
</dbReference>
<dbReference type="GO" id="GO:0005829">
    <property type="term" value="C:cytosol"/>
    <property type="evidence" value="ECO:0007669"/>
    <property type="project" value="TreeGrafter"/>
</dbReference>
<name>A0A1G9ZJT9_9BACT</name>
<keyword evidence="5" id="KW-0804">Transcription</keyword>
<feature type="domain" description="OmpR/PhoB-type" evidence="9">
    <location>
        <begin position="128"/>
        <end position="221"/>
    </location>
</feature>
<keyword evidence="4 7" id="KW-0238">DNA-binding</keyword>
<evidence type="ECO:0000256" key="5">
    <source>
        <dbReference type="ARBA" id="ARBA00023163"/>
    </source>
</evidence>
<dbReference type="SUPFAM" id="SSF46894">
    <property type="entry name" value="C-terminal effector domain of the bipartite response regulators"/>
    <property type="match status" value="1"/>
</dbReference>
<keyword evidence="3" id="KW-0805">Transcription regulation</keyword>
<evidence type="ECO:0000259" key="9">
    <source>
        <dbReference type="PROSITE" id="PS51755"/>
    </source>
</evidence>
<feature type="domain" description="Response regulatory" evidence="8">
    <location>
        <begin position="6"/>
        <end position="119"/>
    </location>
</feature>
<dbReference type="InterPro" id="IPR001789">
    <property type="entry name" value="Sig_transdc_resp-reg_receiver"/>
</dbReference>
<dbReference type="PROSITE" id="PS50110">
    <property type="entry name" value="RESPONSE_REGULATORY"/>
    <property type="match status" value="1"/>
</dbReference>
<dbReference type="GO" id="GO:0006355">
    <property type="term" value="P:regulation of DNA-templated transcription"/>
    <property type="evidence" value="ECO:0007669"/>
    <property type="project" value="InterPro"/>
</dbReference>
<dbReference type="SUPFAM" id="SSF52172">
    <property type="entry name" value="CheY-like"/>
    <property type="match status" value="1"/>
</dbReference>
<evidence type="ECO:0000256" key="4">
    <source>
        <dbReference type="ARBA" id="ARBA00023125"/>
    </source>
</evidence>
<evidence type="ECO:0000259" key="8">
    <source>
        <dbReference type="PROSITE" id="PS50110"/>
    </source>
</evidence>
<dbReference type="PANTHER" id="PTHR48111">
    <property type="entry name" value="REGULATOR OF RPOS"/>
    <property type="match status" value="1"/>
</dbReference>
<dbReference type="AlphaFoldDB" id="A0A1G9ZJT9"/>
<dbReference type="InterPro" id="IPR039420">
    <property type="entry name" value="WalR-like"/>
</dbReference>
<dbReference type="Gene3D" id="1.10.10.10">
    <property type="entry name" value="Winged helix-like DNA-binding domain superfamily/Winged helix DNA-binding domain"/>
    <property type="match status" value="1"/>
</dbReference>
<evidence type="ECO:0000256" key="6">
    <source>
        <dbReference type="PROSITE-ProRule" id="PRU00169"/>
    </source>
</evidence>
<dbReference type="STRING" id="206665.SAMN04488516_10166"/>
<dbReference type="InterPro" id="IPR011006">
    <property type="entry name" value="CheY-like_superfamily"/>
</dbReference>
<reference evidence="10 11" key="1">
    <citation type="submission" date="2016-10" db="EMBL/GenBank/DDBJ databases">
        <authorList>
            <person name="de Groot N.N."/>
        </authorList>
    </citation>
    <scope>NUCLEOTIDE SEQUENCE [LARGE SCALE GENOMIC DNA]</scope>
    <source>
        <strain evidence="10 11">DSM 15269</strain>
    </source>
</reference>
<dbReference type="GO" id="GO:0000976">
    <property type="term" value="F:transcription cis-regulatory region binding"/>
    <property type="evidence" value="ECO:0007669"/>
    <property type="project" value="TreeGrafter"/>
</dbReference>
<dbReference type="CDD" id="cd17574">
    <property type="entry name" value="REC_OmpR"/>
    <property type="match status" value="1"/>
</dbReference>
<organism evidence="10 11">
    <name type="scientific">Desulfonauticus submarinus</name>
    <dbReference type="NCBI Taxonomy" id="206665"/>
    <lineage>
        <taxon>Bacteria</taxon>
        <taxon>Pseudomonadati</taxon>
        <taxon>Thermodesulfobacteriota</taxon>
        <taxon>Desulfovibrionia</taxon>
        <taxon>Desulfovibrionales</taxon>
        <taxon>Desulfonauticaceae</taxon>
        <taxon>Desulfonauticus</taxon>
    </lineage>
</organism>
<dbReference type="PROSITE" id="PS51755">
    <property type="entry name" value="OMPR_PHOB"/>
    <property type="match status" value="1"/>
</dbReference>
<dbReference type="InterPro" id="IPR016032">
    <property type="entry name" value="Sig_transdc_resp-reg_C-effctor"/>
</dbReference>